<feature type="non-terminal residue" evidence="3">
    <location>
        <position position="1"/>
    </location>
</feature>
<name>T0Y510_9ZZZZ</name>
<accession>T0Y510</accession>
<proteinExistence type="predicted"/>
<dbReference type="AlphaFoldDB" id="T0Y510"/>
<dbReference type="PANTHER" id="PTHR43798">
    <property type="entry name" value="MONOACYLGLYCEROL LIPASE"/>
    <property type="match status" value="1"/>
</dbReference>
<sequence>RSTGPLEAASSVDDLTALLNHLEVRSAYLVGNSFGADIAAGFAAGFPDRTRGLVLVAGNPEDLSPTAEEEQRFLASFPEGEERLVAAVEEGRIEPAIDIMLDLWAPRVVEPQRTWLRGIVRDNYASTAAFLRPNDARRPPRPSYPIADRLRTTVVPILSLSGAHDEPAVSMMMGRFAQQVPTARHFEVADGDHTLSVSARAAFESHVREFLARVDGGAPWPPPHP</sequence>
<dbReference type="EMBL" id="AUZZ01010334">
    <property type="protein sequence ID" value="EQD30166.1"/>
    <property type="molecule type" value="Genomic_DNA"/>
</dbReference>
<dbReference type="Gene3D" id="3.40.50.1820">
    <property type="entry name" value="alpha/beta hydrolase"/>
    <property type="match status" value="1"/>
</dbReference>
<dbReference type="PANTHER" id="PTHR43798:SF31">
    <property type="entry name" value="AB HYDROLASE SUPERFAMILY PROTEIN YCLE"/>
    <property type="match status" value="1"/>
</dbReference>
<gene>
    <name evidence="3" type="ORF">B2A_14258</name>
</gene>
<keyword evidence="1 3" id="KW-0378">Hydrolase</keyword>
<dbReference type="Pfam" id="PF00561">
    <property type="entry name" value="Abhydrolase_1"/>
    <property type="match status" value="1"/>
</dbReference>
<evidence type="ECO:0000256" key="1">
    <source>
        <dbReference type="ARBA" id="ARBA00022801"/>
    </source>
</evidence>
<evidence type="ECO:0000259" key="2">
    <source>
        <dbReference type="Pfam" id="PF00561"/>
    </source>
</evidence>
<dbReference type="SUPFAM" id="SSF53474">
    <property type="entry name" value="alpha/beta-Hydrolases"/>
    <property type="match status" value="1"/>
</dbReference>
<evidence type="ECO:0000313" key="3">
    <source>
        <dbReference type="EMBL" id="EQD30166.1"/>
    </source>
</evidence>
<dbReference type="GO" id="GO:0016020">
    <property type="term" value="C:membrane"/>
    <property type="evidence" value="ECO:0007669"/>
    <property type="project" value="TreeGrafter"/>
</dbReference>
<reference evidence="3" key="1">
    <citation type="submission" date="2013-08" db="EMBL/GenBank/DDBJ databases">
        <authorList>
            <person name="Mendez C."/>
            <person name="Richter M."/>
            <person name="Ferrer M."/>
            <person name="Sanchez J."/>
        </authorList>
    </citation>
    <scope>NUCLEOTIDE SEQUENCE</scope>
</reference>
<dbReference type="GO" id="GO:0016787">
    <property type="term" value="F:hydrolase activity"/>
    <property type="evidence" value="ECO:0007669"/>
    <property type="project" value="UniProtKB-KW"/>
</dbReference>
<organism evidence="3">
    <name type="scientific">mine drainage metagenome</name>
    <dbReference type="NCBI Taxonomy" id="410659"/>
    <lineage>
        <taxon>unclassified sequences</taxon>
        <taxon>metagenomes</taxon>
        <taxon>ecological metagenomes</taxon>
    </lineage>
</organism>
<reference evidence="3" key="2">
    <citation type="journal article" date="2014" name="ISME J.">
        <title>Microbial stratification in low pH oxic and suboxic macroscopic growths along an acid mine drainage.</title>
        <authorList>
            <person name="Mendez-Garcia C."/>
            <person name="Mesa V."/>
            <person name="Sprenger R.R."/>
            <person name="Richter M."/>
            <person name="Diez M.S."/>
            <person name="Solano J."/>
            <person name="Bargiela R."/>
            <person name="Golyshina O.V."/>
            <person name="Manteca A."/>
            <person name="Ramos J.L."/>
            <person name="Gallego J.R."/>
            <person name="Llorente I."/>
            <person name="Martins Dos Santos V.A."/>
            <person name="Jensen O.N."/>
            <person name="Pelaez A.I."/>
            <person name="Sanchez J."/>
            <person name="Ferrer M."/>
        </authorList>
    </citation>
    <scope>NUCLEOTIDE SEQUENCE</scope>
</reference>
<protein>
    <submittedName>
        <fullName evidence="3">Hydrolase, alpha/beta fold family protein</fullName>
    </submittedName>
</protein>
<feature type="domain" description="AB hydrolase-1" evidence="2">
    <location>
        <begin position="8"/>
        <end position="195"/>
    </location>
</feature>
<comment type="caution">
    <text evidence="3">The sequence shown here is derived from an EMBL/GenBank/DDBJ whole genome shotgun (WGS) entry which is preliminary data.</text>
</comment>
<dbReference type="InterPro" id="IPR029058">
    <property type="entry name" value="AB_hydrolase_fold"/>
</dbReference>
<dbReference type="InterPro" id="IPR050266">
    <property type="entry name" value="AB_hydrolase_sf"/>
</dbReference>
<dbReference type="InterPro" id="IPR000073">
    <property type="entry name" value="AB_hydrolase_1"/>
</dbReference>